<dbReference type="Pfam" id="PF10290">
    <property type="entry name" value="YJL171C_Tos1_N"/>
    <property type="match status" value="1"/>
</dbReference>
<evidence type="ECO:0000259" key="10">
    <source>
        <dbReference type="Pfam" id="PF10290"/>
    </source>
</evidence>
<evidence type="ECO:0000256" key="1">
    <source>
        <dbReference type="ARBA" id="ARBA00000382"/>
    </source>
</evidence>
<feature type="signal peptide" evidence="8">
    <location>
        <begin position="1"/>
        <end position="23"/>
    </location>
</feature>
<evidence type="ECO:0000313" key="12">
    <source>
        <dbReference type="Proteomes" id="UP001285354"/>
    </source>
</evidence>
<dbReference type="Proteomes" id="UP001285354">
    <property type="component" value="Unassembled WGS sequence"/>
</dbReference>
<evidence type="ECO:0000256" key="6">
    <source>
        <dbReference type="ARBA" id="ARBA00023295"/>
    </source>
</evidence>
<accession>A0AAD9SYX1</accession>
<gene>
    <name evidence="11" type="ORF">QTJ16_004879</name>
</gene>
<dbReference type="PANTHER" id="PTHR31737">
    <property type="entry name" value="PROTEIN TOS1"/>
    <property type="match status" value="1"/>
</dbReference>
<keyword evidence="12" id="KW-1185">Reference proteome</keyword>
<evidence type="ECO:0000256" key="4">
    <source>
        <dbReference type="ARBA" id="ARBA00022729"/>
    </source>
</evidence>
<feature type="domain" description="Cell wall protein YJL171C/Tos1 N-terminal" evidence="10">
    <location>
        <begin position="44"/>
        <end position="103"/>
    </location>
</feature>
<dbReference type="InterPro" id="IPR018807">
    <property type="entry name" value="YJL171C/Tos1_N"/>
</dbReference>
<evidence type="ECO:0000256" key="2">
    <source>
        <dbReference type="ARBA" id="ARBA00006055"/>
    </source>
</evidence>
<keyword evidence="4 8" id="KW-0732">Signal</keyword>
<dbReference type="GO" id="GO:0071555">
    <property type="term" value="P:cell wall organization"/>
    <property type="evidence" value="ECO:0007669"/>
    <property type="project" value="UniProtKB-KW"/>
</dbReference>
<dbReference type="GO" id="GO:0042973">
    <property type="term" value="F:glucan endo-1,3-beta-D-glucosidase activity"/>
    <property type="evidence" value="ECO:0007669"/>
    <property type="project" value="UniProtKB-EC"/>
</dbReference>
<evidence type="ECO:0000256" key="7">
    <source>
        <dbReference type="ARBA" id="ARBA00023316"/>
    </source>
</evidence>
<organism evidence="11 12">
    <name type="scientific">Diplocarpon rosae</name>
    <dbReference type="NCBI Taxonomy" id="946125"/>
    <lineage>
        <taxon>Eukaryota</taxon>
        <taxon>Fungi</taxon>
        <taxon>Dikarya</taxon>
        <taxon>Ascomycota</taxon>
        <taxon>Pezizomycotina</taxon>
        <taxon>Leotiomycetes</taxon>
        <taxon>Helotiales</taxon>
        <taxon>Drepanopezizaceae</taxon>
        <taxon>Diplocarpon</taxon>
    </lineage>
</organism>
<name>A0AAD9SYX1_9HELO</name>
<dbReference type="PANTHER" id="PTHR31737:SF2">
    <property type="entry name" value="PROTEIN TOS1"/>
    <property type="match status" value="1"/>
</dbReference>
<keyword evidence="7" id="KW-0961">Cell wall biogenesis/degradation</keyword>
<proteinExistence type="inferred from homology"/>
<evidence type="ECO:0000256" key="3">
    <source>
        <dbReference type="ARBA" id="ARBA00012780"/>
    </source>
</evidence>
<keyword evidence="5" id="KW-0378">Hydrolase</keyword>
<dbReference type="InterPro" id="IPR018805">
    <property type="entry name" value="YJL171C/Tos1_C"/>
</dbReference>
<protein>
    <recommendedName>
        <fullName evidence="3">glucan endo-1,3-beta-D-glucosidase</fullName>
        <ecNumber evidence="3">3.2.1.39</ecNumber>
    </recommendedName>
</protein>
<dbReference type="EC" id="3.2.1.39" evidence="3"/>
<keyword evidence="6" id="KW-0326">Glycosidase</keyword>
<reference evidence="11" key="1">
    <citation type="submission" date="2023-06" db="EMBL/GenBank/DDBJ databases">
        <title>Draft genome of Marssonina rosae.</title>
        <authorList>
            <person name="Cheng Q."/>
        </authorList>
    </citation>
    <scope>NUCLEOTIDE SEQUENCE</scope>
    <source>
        <strain evidence="11">R4</strain>
    </source>
</reference>
<comment type="caution">
    <text evidence="11">The sequence shown here is derived from an EMBL/GenBank/DDBJ whole genome shotgun (WGS) entry which is preliminary data.</text>
</comment>
<comment type="catalytic activity">
    <reaction evidence="1">
        <text>Hydrolysis of (1-&gt;3)-beta-D-glucosidic linkages in (1-&gt;3)-beta-D-glucans.</text>
        <dbReference type="EC" id="3.2.1.39"/>
    </reaction>
</comment>
<evidence type="ECO:0000256" key="8">
    <source>
        <dbReference type="SAM" id="SignalP"/>
    </source>
</evidence>
<dbReference type="Pfam" id="PF10287">
    <property type="entry name" value="YJL171C_Tos1_C"/>
    <property type="match status" value="1"/>
</dbReference>
<dbReference type="AlphaFoldDB" id="A0AAD9SYX1"/>
<comment type="similarity">
    <text evidence="2">Belongs to the PGA52 family.</text>
</comment>
<feature type="chain" id="PRO_5042211389" description="glucan endo-1,3-beta-D-glucosidase" evidence="8">
    <location>
        <begin position="24"/>
        <end position="464"/>
    </location>
</feature>
<evidence type="ECO:0000313" key="11">
    <source>
        <dbReference type="EMBL" id="KAK2625567.1"/>
    </source>
</evidence>
<dbReference type="EMBL" id="JAUBYV010000007">
    <property type="protein sequence ID" value="KAK2625567.1"/>
    <property type="molecule type" value="Genomic_DNA"/>
</dbReference>
<feature type="domain" description="Cell wall protein YJL171C/Tos1 C-terminal" evidence="9">
    <location>
        <begin position="227"/>
        <end position="445"/>
    </location>
</feature>
<dbReference type="GO" id="GO:0009277">
    <property type="term" value="C:fungal-type cell wall"/>
    <property type="evidence" value="ECO:0007669"/>
    <property type="project" value="TreeGrafter"/>
</dbReference>
<evidence type="ECO:0000259" key="9">
    <source>
        <dbReference type="Pfam" id="PF10287"/>
    </source>
</evidence>
<sequence length="464" mass="49219">MKSSTLLPATALAASLLLSAVNGDTCSLGATEIGGNWYCGSIGSIKYTNVGYSGAYDEVTHMGVDGSCATQAKHHQGSLAPLNEELSLHVRGPVHIKQFAAFVPKTSASKVKKRALNAHLGHLNHHHKAAEKVNRAEQIMTATVNGQVVSWTADPASYYNSDLSPPGPSTSLITVTTTTCLATKPSTTGKPGSIAKENIAKPMTSISATSSSSIGDEALETSSSKSSYQRISYYNAENQIADNVTFLGNHGGQGSGTFDILGASLSYVDRTGTTGSASPAILADIVIPSASEIGIFTSQKCEDDCGFVRPGGVAYHGFGGDDKAFLLEIQMPRDGKVGFQGDLPSIWMLNAKIPRTVQYPQEVHQDCSCWYSGCGEVDLLEALDGDKLKLKSCIHDGFSGGSSDYFARPTESTATYLIIFREDTIYIGLVDNLKFPNELTSDYLSNAIASNEGLESDFRIAQPV</sequence>
<evidence type="ECO:0000256" key="5">
    <source>
        <dbReference type="ARBA" id="ARBA00022801"/>
    </source>
</evidence>